<evidence type="ECO:0000259" key="5">
    <source>
        <dbReference type="PROSITE" id="PS50931"/>
    </source>
</evidence>
<dbReference type="Pfam" id="PF00126">
    <property type="entry name" value="HTH_1"/>
    <property type="match status" value="1"/>
</dbReference>
<dbReference type="InterPro" id="IPR005119">
    <property type="entry name" value="LysR_subst-bd"/>
</dbReference>
<keyword evidence="2" id="KW-0805">Transcription regulation</keyword>
<dbReference type="GO" id="GO:0043565">
    <property type="term" value="F:sequence-specific DNA binding"/>
    <property type="evidence" value="ECO:0007669"/>
    <property type="project" value="TreeGrafter"/>
</dbReference>
<organism evidence="6 8">
    <name type="scientific">Marivita cryptomonadis</name>
    <dbReference type="NCBI Taxonomy" id="505252"/>
    <lineage>
        <taxon>Bacteria</taxon>
        <taxon>Pseudomonadati</taxon>
        <taxon>Pseudomonadota</taxon>
        <taxon>Alphaproteobacteria</taxon>
        <taxon>Rhodobacterales</taxon>
        <taxon>Roseobacteraceae</taxon>
        <taxon>Marivita</taxon>
    </lineage>
</organism>
<dbReference type="CDD" id="cd05466">
    <property type="entry name" value="PBP2_LTTR_substrate"/>
    <property type="match status" value="1"/>
</dbReference>
<evidence type="ECO:0000313" key="9">
    <source>
        <dbReference type="Proteomes" id="UP000809440"/>
    </source>
</evidence>
<comment type="similarity">
    <text evidence="1">Belongs to the LysR transcriptional regulatory family.</text>
</comment>
<evidence type="ECO:0000313" key="8">
    <source>
        <dbReference type="Proteomes" id="UP000755667"/>
    </source>
</evidence>
<evidence type="ECO:0000256" key="2">
    <source>
        <dbReference type="ARBA" id="ARBA00023015"/>
    </source>
</evidence>
<dbReference type="Proteomes" id="UP000809440">
    <property type="component" value="Unassembled WGS sequence"/>
</dbReference>
<dbReference type="GO" id="GO:0006351">
    <property type="term" value="P:DNA-templated transcription"/>
    <property type="evidence" value="ECO:0007669"/>
    <property type="project" value="TreeGrafter"/>
</dbReference>
<keyword evidence="3" id="KW-0238">DNA-binding</keyword>
<dbReference type="GO" id="GO:0003700">
    <property type="term" value="F:DNA-binding transcription factor activity"/>
    <property type="evidence" value="ECO:0007669"/>
    <property type="project" value="InterPro"/>
</dbReference>
<dbReference type="FunFam" id="1.10.10.10:FF:000001">
    <property type="entry name" value="LysR family transcriptional regulator"/>
    <property type="match status" value="1"/>
</dbReference>
<dbReference type="AlphaFoldDB" id="A0A9Q2NV40"/>
<dbReference type="PRINTS" id="PR00039">
    <property type="entry name" value="HTHLYSR"/>
</dbReference>
<dbReference type="PANTHER" id="PTHR30537:SF3">
    <property type="entry name" value="TRANSCRIPTIONAL REGULATORY PROTEIN"/>
    <property type="match status" value="1"/>
</dbReference>
<name>A0A9Q2NV40_9RHOB</name>
<feature type="domain" description="HTH lysR-type" evidence="5">
    <location>
        <begin position="12"/>
        <end position="69"/>
    </location>
</feature>
<dbReference type="SUPFAM" id="SSF53850">
    <property type="entry name" value="Periplasmic binding protein-like II"/>
    <property type="match status" value="1"/>
</dbReference>
<evidence type="ECO:0000313" key="7">
    <source>
        <dbReference type="EMBL" id="MBM2419045.1"/>
    </source>
</evidence>
<dbReference type="Gene3D" id="3.40.190.290">
    <property type="match status" value="1"/>
</dbReference>
<dbReference type="InterPro" id="IPR036390">
    <property type="entry name" value="WH_DNA-bd_sf"/>
</dbReference>
<gene>
    <name evidence="6" type="ORF">JQX41_18805</name>
    <name evidence="7" type="ORF">JQX48_18825</name>
</gene>
<evidence type="ECO:0000256" key="3">
    <source>
        <dbReference type="ARBA" id="ARBA00023125"/>
    </source>
</evidence>
<dbReference type="EMBL" id="JAFBXE010000014">
    <property type="protein sequence ID" value="MBM2414374.1"/>
    <property type="molecule type" value="Genomic_DNA"/>
</dbReference>
<dbReference type="PANTHER" id="PTHR30537">
    <property type="entry name" value="HTH-TYPE TRANSCRIPTIONAL REGULATOR"/>
    <property type="match status" value="1"/>
</dbReference>
<protein>
    <submittedName>
        <fullName evidence="6">LysR family transcriptional regulator</fullName>
    </submittedName>
</protein>
<evidence type="ECO:0000313" key="6">
    <source>
        <dbReference type="EMBL" id="MBM2414374.1"/>
    </source>
</evidence>
<dbReference type="PROSITE" id="PS50931">
    <property type="entry name" value="HTH_LYSR"/>
    <property type="match status" value="1"/>
</dbReference>
<dbReference type="EMBL" id="JAFBXF010000014">
    <property type="protein sequence ID" value="MBM2419045.1"/>
    <property type="molecule type" value="Genomic_DNA"/>
</dbReference>
<comment type="caution">
    <text evidence="6">The sequence shown here is derived from an EMBL/GenBank/DDBJ whole genome shotgun (WGS) entry which is preliminary data.</text>
</comment>
<dbReference type="OrthoDB" id="9798121at2"/>
<evidence type="ECO:0000256" key="4">
    <source>
        <dbReference type="ARBA" id="ARBA00023163"/>
    </source>
</evidence>
<keyword evidence="4" id="KW-0804">Transcription</keyword>
<dbReference type="Proteomes" id="UP000755667">
    <property type="component" value="Unassembled WGS sequence"/>
</dbReference>
<keyword evidence="9" id="KW-1185">Reference proteome</keyword>
<dbReference type="Pfam" id="PF03466">
    <property type="entry name" value="LysR_substrate"/>
    <property type="match status" value="1"/>
</dbReference>
<evidence type="ECO:0000256" key="1">
    <source>
        <dbReference type="ARBA" id="ARBA00009437"/>
    </source>
</evidence>
<proteinExistence type="inferred from homology"/>
<dbReference type="SUPFAM" id="SSF46785">
    <property type="entry name" value="Winged helix' DNA-binding domain"/>
    <property type="match status" value="1"/>
</dbReference>
<dbReference type="Gene3D" id="1.10.10.10">
    <property type="entry name" value="Winged helix-like DNA-binding domain superfamily/Winged helix DNA-binding domain"/>
    <property type="match status" value="1"/>
</dbReference>
<dbReference type="InterPro" id="IPR000847">
    <property type="entry name" value="LysR_HTH_N"/>
</dbReference>
<sequence>MQKCMDWSSVTFDWNRVRAFLVTAEEGSLSAAARALGLAQPTLSRQVDALQTELGVVLFERFGRGLELTPAGADLIAHARKMGDAAMALSIAAHGQSEDVSGLVTISASDLYAGLVLPPILKRLREAEPKITLRILADNQASDLMRREADIAVRNFRPKEPDLIAKRLADARAAFFAAQDYASRTGMVETETDWANVDLITPGPAQEFIAALQSFGVSIPHASVACECTSYLAMWEMVRQGLGVGIVDTGIGDRDPTMCRIAPSLPDVPFPIWLTAHRDILTNRRMRFVFDFLAAELSASQSA</sequence>
<dbReference type="InterPro" id="IPR036388">
    <property type="entry name" value="WH-like_DNA-bd_sf"/>
</dbReference>
<reference evidence="6 9" key="1">
    <citation type="submission" date="2021-01" db="EMBL/GenBank/DDBJ databases">
        <title>Diatom-associated Roseobacters Show Island Model of Population Structure.</title>
        <authorList>
            <person name="Qu L."/>
            <person name="Feng X."/>
            <person name="Chen Y."/>
            <person name="Li L."/>
            <person name="Wang X."/>
            <person name="Hu Z."/>
            <person name="Wang H."/>
            <person name="Luo H."/>
        </authorList>
    </citation>
    <scope>NUCLEOTIDE SEQUENCE</scope>
    <source>
        <strain evidence="7 9">CC28-63</strain>
        <strain evidence="6">CC28-69</strain>
    </source>
</reference>
<accession>A0A9Q2NV40</accession>
<dbReference type="InterPro" id="IPR058163">
    <property type="entry name" value="LysR-type_TF_proteobact-type"/>
</dbReference>